<sequence>MTAPLIVGAGWAGLAAGVELAAAGRAPVVLEAAPRPGGRARSLAEGRDNGQHLLIGAYTGVERLLGRIGVDIDTAFHREPLALHVADGDEALALTGSRLPGPLHAVGALAGARGLGPGGRRRALAFAAAMAMRGFRLRRDRTVAELLARHRQGATALRRLWTPLCLATLNARPEHASARLFLRVLADAFGGGRRNAELWFPRTGLGALLPEPAAAFIRDRGGEVHTGERVRALTTSEGAVTGIATRGERRTGPVLLATAPWHAARLLEPVPGGHELADRLRGLGHGAITTVYLRYPRHVHLDPPLWASAETPSPWIVDRRTAGEPGWMAVVTSADDSGRNRAACAREAATTLAALRPDWPPALESRVIRERRATFHPAPGVDDHRPAVDAGPPGLWLAGDYTSTGLPATLEGAVRSGVECARNLLAAPA</sequence>
<dbReference type="AlphaFoldDB" id="A0A1I1NAA2"/>
<protein>
    <submittedName>
        <fullName evidence="2">Squalene-associated FAD-dependent desaturase</fullName>
    </submittedName>
</protein>
<gene>
    <name evidence="2" type="ORF">SAMN05660831_00171</name>
</gene>
<dbReference type="OrthoDB" id="7849608at2"/>
<reference evidence="2 3" key="1">
    <citation type="submission" date="2016-10" db="EMBL/GenBank/DDBJ databases">
        <authorList>
            <person name="de Groot N.N."/>
        </authorList>
    </citation>
    <scope>NUCLEOTIDE SEQUENCE [LARGE SCALE GENOMIC DNA]</scope>
    <source>
        <strain evidence="2 3">HL3</strain>
    </source>
</reference>
<dbReference type="InterPro" id="IPR002937">
    <property type="entry name" value="Amino_oxidase"/>
</dbReference>
<evidence type="ECO:0000313" key="2">
    <source>
        <dbReference type="EMBL" id="SFC94276.1"/>
    </source>
</evidence>
<dbReference type="PANTHER" id="PTHR42923:SF47">
    <property type="entry name" value="BLR3003 PROTEIN"/>
    <property type="match status" value="1"/>
</dbReference>
<dbReference type="Gene3D" id="3.50.50.60">
    <property type="entry name" value="FAD/NAD(P)-binding domain"/>
    <property type="match status" value="1"/>
</dbReference>
<dbReference type="Proteomes" id="UP000198611">
    <property type="component" value="Unassembled WGS sequence"/>
</dbReference>
<dbReference type="NCBIfam" id="TIGR03467">
    <property type="entry name" value="HpnE"/>
    <property type="match status" value="1"/>
</dbReference>
<organism evidence="2 3">
    <name type="scientific">Thiohalospira halophila DSM 15071</name>
    <dbReference type="NCBI Taxonomy" id="1123397"/>
    <lineage>
        <taxon>Bacteria</taxon>
        <taxon>Pseudomonadati</taxon>
        <taxon>Pseudomonadota</taxon>
        <taxon>Gammaproteobacteria</taxon>
        <taxon>Thiohalospirales</taxon>
        <taxon>Thiohalospiraceae</taxon>
        <taxon>Thiohalospira</taxon>
    </lineage>
</organism>
<name>A0A1I1NAA2_9GAMM</name>
<keyword evidence="3" id="KW-1185">Reference proteome</keyword>
<dbReference type="InterPro" id="IPR017830">
    <property type="entry name" value="SQase_HpnE"/>
</dbReference>
<dbReference type="SUPFAM" id="SSF51905">
    <property type="entry name" value="FAD/NAD(P)-binding domain"/>
    <property type="match status" value="1"/>
</dbReference>
<dbReference type="Pfam" id="PF01593">
    <property type="entry name" value="Amino_oxidase"/>
    <property type="match status" value="1"/>
</dbReference>
<evidence type="ECO:0000313" key="3">
    <source>
        <dbReference type="Proteomes" id="UP000198611"/>
    </source>
</evidence>
<dbReference type="EMBL" id="FOMJ01000001">
    <property type="protein sequence ID" value="SFC94276.1"/>
    <property type="molecule type" value="Genomic_DNA"/>
</dbReference>
<feature type="domain" description="Amine oxidase" evidence="1">
    <location>
        <begin position="12"/>
        <end position="425"/>
    </location>
</feature>
<dbReference type="InterPro" id="IPR050464">
    <property type="entry name" value="Zeta_carotene_desat/Oxidored"/>
</dbReference>
<proteinExistence type="predicted"/>
<dbReference type="PANTHER" id="PTHR42923">
    <property type="entry name" value="PROTOPORPHYRINOGEN OXIDASE"/>
    <property type="match status" value="1"/>
</dbReference>
<dbReference type="STRING" id="1123397.SAMN05660831_00171"/>
<dbReference type="RefSeq" id="WP_093426863.1">
    <property type="nucleotide sequence ID" value="NZ_FOMJ01000001.1"/>
</dbReference>
<accession>A0A1I1NAA2</accession>
<dbReference type="GO" id="GO:0016491">
    <property type="term" value="F:oxidoreductase activity"/>
    <property type="evidence" value="ECO:0007669"/>
    <property type="project" value="InterPro"/>
</dbReference>
<evidence type="ECO:0000259" key="1">
    <source>
        <dbReference type="Pfam" id="PF01593"/>
    </source>
</evidence>
<dbReference type="InterPro" id="IPR036188">
    <property type="entry name" value="FAD/NAD-bd_sf"/>
</dbReference>